<keyword evidence="3 5" id="KW-0067">ATP-binding</keyword>
<dbReference type="InterPro" id="IPR003593">
    <property type="entry name" value="AAA+_ATPase"/>
</dbReference>
<dbReference type="PANTHER" id="PTHR43553:SF3">
    <property type="entry name" value="ABC TRANSPORTER ATP-BINDING PROTEIN MODF"/>
    <property type="match status" value="1"/>
</dbReference>
<evidence type="ECO:0000313" key="5">
    <source>
        <dbReference type="EMBL" id="QDO92754.1"/>
    </source>
</evidence>
<dbReference type="Gene3D" id="3.40.50.300">
    <property type="entry name" value="P-loop containing nucleotide triphosphate hydrolases"/>
    <property type="match status" value="2"/>
</dbReference>
<organism evidence="5 6">
    <name type="scientific">Formosa sediminum</name>
    <dbReference type="NCBI Taxonomy" id="2594004"/>
    <lineage>
        <taxon>Bacteria</taxon>
        <taxon>Pseudomonadati</taxon>
        <taxon>Bacteroidota</taxon>
        <taxon>Flavobacteriia</taxon>
        <taxon>Flavobacteriales</taxon>
        <taxon>Flavobacteriaceae</taxon>
        <taxon>Formosa</taxon>
    </lineage>
</organism>
<dbReference type="InterPro" id="IPR050095">
    <property type="entry name" value="ECF_ABC_transporter_ATP-bd"/>
</dbReference>
<sequence>MKHIHLAIHYFKTHTPELTIQHIQDSEHPLLSGFKAKTATFLSNTTLEKFVQAELLHDDYTLTKDSKRKLLSLSSGERRILLFDYLLKNDPEFLVIVNPFDSLDVKNVARLQKRLTTLSKHIPIIQFFSRTSDIMPYVQYILKLEDNQCHLQPISDFLNSESYHTALNLTQALPKPLPEAKKHLPHKLIELKKVKVSYNDKPILNNISWTIKQGDFWELKGENGTGKSTLVTMMIGDNPKAYGQDVILFGKKRGTGETVWDIKQNIGYFTPSMMHLFNGQHSALNMVISGLKDSIGLYKTPTDLELLLAKEWLQLIGLNTITNTTYYNLSETNKRLILICRAMIKHPPLLILDEPTVGLDDKGASMFINLVQKISKDSNTAIIYVSHKTEAELKPDFIFQLERSEAGSYGTVITPTD</sequence>
<dbReference type="GO" id="GO:0043190">
    <property type="term" value="C:ATP-binding cassette (ABC) transporter complex"/>
    <property type="evidence" value="ECO:0007669"/>
    <property type="project" value="TreeGrafter"/>
</dbReference>
<keyword evidence="1" id="KW-0813">Transport</keyword>
<dbReference type="GO" id="GO:0042626">
    <property type="term" value="F:ATPase-coupled transmembrane transporter activity"/>
    <property type="evidence" value="ECO:0007669"/>
    <property type="project" value="TreeGrafter"/>
</dbReference>
<dbReference type="Pfam" id="PF00005">
    <property type="entry name" value="ABC_tran"/>
    <property type="match status" value="1"/>
</dbReference>
<protein>
    <submittedName>
        <fullName evidence="5">ATP-binding cassette domain-containing protein</fullName>
    </submittedName>
</protein>
<evidence type="ECO:0000256" key="2">
    <source>
        <dbReference type="ARBA" id="ARBA00022741"/>
    </source>
</evidence>
<dbReference type="PROSITE" id="PS50893">
    <property type="entry name" value="ABC_TRANSPORTER_2"/>
    <property type="match status" value="1"/>
</dbReference>
<dbReference type="GO" id="GO:0005524">
    <property type="term" value="F:ATP binding"/>
    <property type="evidence" value="ECO:0007669"/>
    <property type="project" value="UniProtKB-KW"/>
</dbReference>
<dbReference type="EMBL" id="CP041637">
    <property type="protein sequence ID" value="QDO92754.1"/>
    <property type="molecule type" value="Genomic_DNA"/>
</dbReference>
<dbReference type="SUPFAM" id="SSF52540">
    <property type="entry name" value="P-loop containing nucleoside triphosphate hydrolases"/>
    <property type="match status" value="2"/>
</dbReference>
<evidence type="ECO:0000256" key="3">
    <source>
        <dbReference type="ARBA" id="ARBA00022840"/>
    </source>
</evidence>
<evidence type="ECO:0000313" key="6">
    <source>
        <dbReference type="Proteomes" id="UP000319209"/>
    </source>
</evidence>
<dbReference type="InterPro" id="IPR003439">
    <property type="entry name" value="ABC_transporter-like_ATP-bd"/>
</dbReference>
<dbReference type="AlphaFoldDB" id="A0A516GMK1"/>
<evidence type="ECO:0000256" key="1">
    <source>
        <dbReference type="ARBA" id="ARBA00022448"/>
    </source>
</evidence>
<dbReference type="Proteomes" id="UP000319209">
    <property type="component" value="Chromosome"/>
</dbReference>
<accession>A0A516GMK1</accession>
<evidence type="ECO:0000259" key="4">
    <source>
        <dbReference type="PROSITE" id="PS50893"/>
    </source>
</evidence>
<dbReference type="OrthoDB" id="9789994at2"/>
<dbReference type="RefSeq" id="WP_143379663.1">
    <property type="nucleotide sequence ID" value="NZ_CP041637.1"/>
</dbReference>
<dbReference type="GO" id="GO:0016887">
    <property type="term" value="F:ATP hydrolysis activity"/>
    <property type="evidence" value="ECO:0007669"/>
    <property type="project" value="InterPro"/>
</dbReference>
<dbReference type="KEGG" id="fop:FNB79_01770"/>
<dbReference type="InterPro" id="IPR027417">
    <property type="entry name" value="P-loop_NTPase"/>
</dbReference>
<proteinExistence type="predicted"/>
<dbReference type="PANTHER" id="PTHR43553">
    <property type="entry name" value="HEAVY METAL TRANSPORTER"/>
    <property type="match status" value="1"/>
</dbReference>
<keyword evidence="6" id="KW-1185">Reference proteome</keyword>
<feature type="domain" description="ABC transporter" evidence="4">
    <location>
        <begin position="189"/>
        <end position="416"/>
    </location>
</feature>
<keyword evidence="2" id="KW-0547">Nucleotide-binding</keyword>
<reference evidence="5 6" key="1">
    <citation type="submission" date="2019-07" db="EMBL/GenBank/DDBJ databases">
        <title>Genome sequencing for Formosa sp. PS13.</title>
        <authorList>
            <person name="Park S.-J."/>
        </authorList>
    </citation>
    <scope>NUCLEOTIDE SEQUENCE [LARGE SCALE GENOMIC DNA]</scope>
    <source>
        <strain evidence="5 6">PS13</strain>
    </source>
</reference>
<gene>
    <name evidence="5" type="ORF">FNB79_01770</name>
</gene>
<name>A0A516GMK1_9FLAO</name>
<dbReference type="SMART" id="SM00382">
    <property type="entry name" value="AAA"/>
    <property type="match status" value="1"/>
</dbReference>